<dbReference type="Gene3D" id="2.170.150.70">
    <property type="match status" value="1"/>
</dbReference>
<comment type="caution">
    <text evidence="1">The sequence shown here is derived from an EMBL/GenBank/DDBJ whole genome shotgun (WGS) entry which is preliminary data.</text>
</comment>
<dbReference type="PANTHER" id="PTHR28620">
    <property type="entry name" value="CENTROMERE PROTEIN V"/>
    <property type="match status" value="1"/>
</dbReference>
<dbReference type="PANTHER" id="PTHR28620:SF1">
    <property type="entry name" value="CENP-V_GFA DOMAIN-CONTAINING PROTEIN"/>
    <property type="match status" value="1"/>
</dbReference>
<sequence>MSKAVRVLTNSLINSKGSICHANGYLMVYPLETNINWISGKDNMTSYSFGPERIAHSFCPTCGTSVSGKSTDPNFFADNRAVNVRTLRNLDVPIDQLKIRKVNGRAS</sequence>
<gene>
    <name evidence="1" type="ORF">H2204_004143</name>
</gene>
<evidence type="ECO:0000313" key="1">
    <source>
        <dbReference type="EMBL" id="KAJ9638667.1"/>
    </source>
</evidence>
<proteinExistence type="predicted"/>
<organism evidence="1 2">
    <name type="scientific">Knufia peltigerae</name>
    <dbReference type="NCBI Taxonomy" id="1002370"/>
    <lineage>
        <taxon>Eukaryota</taxon>
        <taxon>Fungi</taxon>
        <taxon>Dikarya</taxon>
        <taxon>Ascomycota</taxon>
        <taxon>Pezizomycotina</taxon>
        <taxon>Eurotiomycetes</taxon>
        <taxon>Chaetothyriomycetidae</taxon>
        <taxon>Chaetothyriales</taxon>
        <taxon>Trichomeriaceae</taxon>
        <taxon>Knufia</taxon>
    </lineage>
</organism>
<protein>
    <recommendedName>
        <fullName evidence="3">CENP-V/GFA domain-containing protein</fullName>
    </recommendedName>
</protein>
<dbReference type="EMBL" id="JAPDRN010000020">
    <property type="protein sequence ID" value="KAJ9638667.1"/>
    <property type="molecule type" value="Genomic_DNA"/>
</dbReference>
<dbReference type="AlphaFoldDB" id="A0AA38Y878"/>
<reference evidence="1" key="1">
    <citation type="submission" date="2022-10" db="EMBL/GenBank/DDBJ databases">
        <title>Culturing micro-colonial fungi from biological soil crusts in the Mojave desert and describing Neophaeococcomyces mojavensis, and introducing the new genera and species Taxawa tesnikishii.</title>
        <authorList>
            <person name="Kurbessoian T."/>
            <person name="Stajich J.E."/>
        </authorList>
    </citation>
    <scope>NUCLEOTIDE SEQUENCE</scope>
    <source>
        <strain evidence="1">TK_35</strain>
    </source>
</reference>
<dbReference type="InterPro" id="IPR052355">
    <property type="entry name" value="CENP-V-like"/>
</dbReference>
<dbReference type="SUPFAM" id="SSF51316">
    <property type="entry name" value="Mss4-like"/>
    <property type="match status" value="1"/>
</dbReference>
<evidence type="ECO:0008006" key="3">
    <source>
        <dbReference type="Google" id="ProtNLM"/>
    </source>
</evidence>
<accession>A0AA38Y878</accession>
<keyword evidence="2" id="KW-1185">Reference proteome</keyword>
<name>A0AA38Y878_9EURO</name>
<evidence type="ECO:0000313" key="2">
    <source>
        <dbReference type="Proteomes" id="UP001172681"/>
    </source>
</evidence>
<dbReference type="InterPro" id="IPR011057">
    <property type="entry name" value="Mss4-like_sf"/>
</dbReference>
<dbReference type="Proteomes" id="UP001172681">
    <property type="component" value="Unassembled WGS sequence"/>
</dbReference>